<dbReference type="Gene3D" id="1.10.3680.10">
    <property type="entry name" value="TerB-like"/>
    <property type="match status" value="1"/>
</dbReference>
<evidence type="ECO:0008006" key="4">
    <source>
        <dbReference type="Google" id="ProtNLM"/>
    </source>
</evidence>
<evidence type="ECO:0000256" key="1">
    <source>
        <dbReference type="SAM" id="Coils"/>
    </source>
</evidence>
<proteinExistence type="predicted"/>
<dbReference type="AlphaFoldDB" id="A0A1A9LCR6"/>
<evidence type="ECO:0000313" key="3">
    <source>
        <dbReference type="Proteomes" id="UP000077552"/>
    </source>
</evidence>
<dbReference type="Proteomes" id="UP000077552">
    <property type="component" value="Unassembled WGS sequence"/>
</dbReference>
<comment type="caution">
    <text evidence="2">The sequence shown here is derived from an EMBL/GenBank/DDBJ whole genome shotgun (WGS) entry which is preliminary data.</text>
</comment>
<dbReference type="SUPFAM" id="SSF158682">
    <property type="entry name" value="TerB-like"/>
    <property type="match status" value="1"/>
</dbReference>
<organism evidence="2 3">
    <name type="scientific">Aequorivita soesokkakensis</name>
    <dbReference type="NCBI Taxonomy" id="1385699"/>
    <lineage>
        <taxon>Bacteria</taxon>
        <taxon>Pseudomonadati</taxon>
        <taxon>Bacteroidota</taxon>
        <taxon>Flavobacteriia</taxon>
        <taxon>Flavobacteriales</taxon>
        <taxon>Flavobacteriaceae</taxon>
        <taxon>Aequorivita</taxon>
    </lineage>
</organism>
<dbReference type="InterPro" id="IPR029024">
    <property type="entry name" value="TerB-like"/>
</dbReference>
<keyword evidence="1" id="KW-0175">Coiled coil</keyword>
<name>A0A1A9LCR6_9FLAO</name>
<reference evidence="2 3" key="1">
    <citation type="submission" date="2016-05" db="EMBL/GenBank/DDBJ databases">
        <title>Genome sequencing of Vitellibacter soesokkakensis RSSK-12.</title>
        <authorList>
            <person name="Thevarajoo S."/>
            <person name="Selvaratnam C."/>
            <person name="Goh K.M."/>
            <person name="Chan K.-G."/>
            <person name="Chong C.S."/>
        </authorList>
    </citation>
    <scope>NUCLEOTIDE SEQUENCE [LARGE SCALE GENOMIC DNA]</scope>
    <source>
        <strain evidence="2 3">RSSK-12</strain>
    </source>
</reference>
<gene>
    <name evidence="2" type="ORF">A7A78_04390</name>
</gene>
<dbReference type="STRING" id="1385699.A7A78_04390"/>
<dbReference type="CDD" id="cd07177">
    <property type="entry name" value="terB_like"/>
    <property type="match status" value="1"/>
</dbReference>
<accession>A0A1A9LCR6</accession>
<dbReference type="EMBL" id="LXIE01000023">
    <property type="protein sequence ID" value="OAD91060.1"/>
    <property type="molecule type" value="Genomic_DNA"/>
</dbReference>
<dbReference type="OrthoDB" id="981083at2"/>
<sequence>MSFTDLFESGEHSRNLGHFASIANIASVDGEINSEEEKMLKRFARKLDIEEDEYNEVLKNPGKYPINPPNDSERRLERIHDLFEMIFADHEIDDHERFLIERYAIGLGYSAEIAQDLIKRSIAIYSGGLSLEDYRYLLNRKE</sequence>
<keyword evidence="3" id="KW-1185">Reference proteome</keyword>
<protein>
    <recommendedName>
        <fullName evidence="4">Fructose 1,6-bisphosphatase</fullName>
    </recommendedName>
</protein>
<dbReference type="RefSeq" id="WP_068762150.1">
    <property type="nucleotide sequence ID" value="NZ_LXIE01000023.1"/>
</dbReference>
<feature type="coiled-coil region" evidence="1">
    <location>
        <begin position="33"/>
        <end position="60"/>
    </location>
</feature>
<evidence type="ECO:0000313" key="2">
    <source>
        <dbReference type="EMBL" id="OAD91060.1"/>
    </source>
</evidence>